<proteinExistence type="predicted"/>
<dbReference type="AlphaFoldDB" id="A0A7T1ALI9"/>
<keyword evidence="3" id="KW-1185">Reference proteome</keyword>
<dbReference type="InterPro" id="IPR009282">
    <property type="entry name" value="DUF937"/>
</dbReference>
<name>A0A7T1ALI9_ATRLM</name>
<evidence type="ECO:0000313" key="2">
    <source>
        <dbReference type="EMBL" id="QPM68136.1"/>
    </source>
</evidence>
<gene>
    <name evidence="2" type="ORF">RT761_01350</name>
</gene>
<dbReference type="Pfam" id="PF06078">
    <property type="entry name" value="DUF937"/>
    <property type="match status" value="1"/>
</dbReference>
<evidence type="ECO:0008006" key="4">
    <source>
        <dbReference type="Google" id="ProtNLM"/>
    </source>
</evidence>
<dbReference type="EMBL" id="CP065383">
    <property type="protein sequence ID" value="QPM68136.1"/>
    <property type="molecule type" value="Genomic_DNA"/>
</dbReference>
<feature type="coiled-coil region" evidence="1">
    <location>
        <begin position="41"/>
        <end position="68"/>
    </location>
</feature>
<dbReference type="Proteomes" id="UP000594463">
    <property type="component" value="Chromosome"/>
</dbReference>
<dbReference type="KEGG" id="alam:RT761_01350"/>
<keyword evidence="1" id="KW-0175">Coiled coil</keyword>
<dbReference type="RefSeq" id="WP_218113295.1">
    <property type="nucleotide sequence ID" value="NZ_CP065383.1"/>
</dbReference>
<evidence type="ECO:0000256" key="1">
    <source>
        <dbReference type="SAM" id="Coils"/>
    </source>
</evidence>
<sequence length="192" mass="20890">MDLIDLIKQLNNDDVLGQVSQSMGVEPQQVKKVTQLGLPTLVEAMNRNAKTQEGARSLERALEQHQDDEVDDLSKYIRHADAHDGEKILRHVFSDKSERVESKIAKQTGLDMSQVMGILAQFAPLVLGLLGKEKKEKNIDYNGVANMTSSIANQLGGESGSGLMGMVSQFLDSDQDGDIMDDLGGLFGGLFG</sequence>
<evidence type="ECO:0000313" key="3">
    <source>
        <dbReference type="Proteomes" id="UP000594463"/>
    </source>
</evidence>
<organism evidence="2 3">
    <name type="scientific">Atribacter laminatus</name>
    <dbReference type="NCBI Taxonomy" id="2847778"/>
    <lineage>
        <taxon>Bacteria</taxon>
        <taxon>Pseudomonadati</taxon>
        <taxon>Atribacterota</taxon>
        <taxon>Atribacteria</taxon>
        <taxon>Atribacterales</taxon>
        <taxon>Atribacteraceae</taxon>
        <taxon>Atribacter</taxon>
    </lineage>
</organism>
<protein>
    <recommendedName>
        <fullName evidence="4">DUF937 domain-containing protein</fullName>
    </recommendedName>
</protein>
<reference evidence="2 3" key="1">
    <citation type="journal article" date="2021" name="Nat. Commun.">
        <title>Isolation of a member of the candidate phylum Atribacteria reveals a unique cell membrane structure.</title>
        <authorList>
            <person name="Taiki K."/>
            <person name="Nobu M.K."/>
            <person name="Kusada H."/>
            <person name="Meng X.-Y."/>
            <person name="Hosoki N."/>
            <person name="Uematsu K."/>
            <person name="Yoshioka H."/>
            <person name="Kamagata Y."/>
            <person name="Tamaki H."/>
        </authorList>
    </citation>
    <scope>NUCLEOTIDE SEQUENCE [LARGE SCALE GENOMIC DNA]</scope>
    <source>
        <strain evidence="2 3">RT761</strain>
    </source>
</reference>
<accession>A0A7T1ALI9</accession>